<feature type="signal peptide" evidence="2">
    <location>
        <begin position="1"/>
        <end position="18"/>
    </location>
</feature>
<evidence type="ECO:0000313" key="3">
    <source>
        <dbReference type="EMBL" id="KAK2187666.1"/>
    </source>
</evidence>
<evidence type="ECO:0000256" key="1">
    <source>
        <dbReference type="SAM" id="MobiDB-lite"/>
    </source>
</evidence>
<dbReference type="EMBL" id="JAODUO010000157">
    <property type="protein sequence ID" value="KAK2187666.1"/>
    <property type="molecule type" value="Genomic_DNA"/>
</dbReference>
<feature type="region of interest" description="Disordered" evidence="1">
    <location>
        <begin position="81"/>
        <end position="106"/>
    </location>
</feature>
<name>A0AAD9P3U8_RIDPI</name>
<proteinExistence type="predicted"/>
<keyword evidence="2" id="KW-0732">Signal</keyword>
<dbReference type="Proteomes" id="UP001209878">
    <property type="component" value="Unassembled WGS sequence"/>
</dbReference>
<comment type="caution">
    <text evidence="3">The sequence shown here is derived from an EMBL/GenBank/DDBJ whole genome shotgun (WGS) entry which is preliminary data.</text>
</comment>
<keyword evidence="4" id="KW-1185">Reference proteome</keyword>
<sequence length="125" mass="14145">MMTKRLVMLLLVLIEVSGCFLLNINTRSWPPVETQLLQRRHVLLDVSPLPARSTHVPAGSTRHPSTASGLVTVCRQFRLSHARPERQPTTVEPTHSLPEVVPHPEVVPRPCRSARYTTLNPYQRD</sequence>
<feature type="chain" id="PRO_5041906218" description="Secreted protein" evidence="2">
    <location>
        <begin position="19"/>
        <end position="125"/>
    </location>
</feature>
<protein>
    <recommendedName>
        <fullName evidence="5">Secreted protein</fullName>
    </recommendedName>
</protein>
<evidence type="ECO:0000256" key="2">
    <source>
        <dbReference type="SAM" id="SignalP"/>
    </source>
</evidence>
<accession>A0AAD9P3U8</accession>
<organism evidence="3 4">
    <name type="scientific">Ridgeia piscesae</name>
    <name type="common">Tubeworm</name>
    <dbReference type="NCBI Taxonomy" id="27915"/>
    <lineage>
        <taxon>Eukaryota</taxon>
        <taxon>Metazoa</taxon>
        <taxon>Spiralia</taxon>
        <taxon>Lophotrochozoa</taxon>
        <taxon>Annelida</taxon>
        <taxon>Polychaeta</taxon>
        <taxon>Sedentaria</taxon>
        <taxon>Canalipalpata</taxon>
        <taxon>Sabellida</taxon>
        <taxon>Siboglinidae</taxon>
        <taxon>Ridgeia</taxon>
    </lineage>
</organism>
<dbReference type="AlphaFoldDB" id="A0AAD9P3U8"/>
<evidence type="ECO:0008006" key="5">
    <source>
        <dbReference type="Google" id="ProtNLM"/>
    </source>
</evidence>
<gene>
    <name evidence="3" type="ORF">NP493_157g00002</name>
</gene>
<reference evidence="3" key="1">
    <citation type="journal article" date="2023" name="Mol. Biol. Evol.">
        <title>Third-Generation Sequencing Reveals the Adaptive Role of the Epigenome in Three Deep-Sea Polychaetes.</title>
        <authorList>
            <person name="Perez M."/>
            <person name="Aroh O."/>
            <person name="Sun Y."/>
            <person name="Lan Y."/>
            <person name="Juniper S.K."/>
            <person name="Young C.R."/>
            <person name="Angers B."/>
            <person name="Qian P.Y."/>
        </authorList>
    </citation>
    <scope>NUCLEOTIDE SEQUENCE</scope>
    <source>
        <strain evidence="3">R07B-5</strain>
    </source>
</reference>
<evidence type="ECO:0000313" key="4">
    <source>
        <dbReference type="Proteomes" id="UP001209878"/>
    </source>
</evidence>